<protein>
    <submittedName>
        <fullName evidence="1">Uncharacterized protein</fullName>
    </submittedName>
</protein>
<gene>
    <name evidence="1" type="ORF">DY000_02058561</name>
</gene>
<dbReference type="EMBL" id="QGKV02001556">
    <property type="protein sequence ID" value="KAF3517106.1"/>
    <property type="molecule type" value="Genomic_DNA"/>
</dbReference>
<comment type="caution">
    <text evidence="1">The sequence shown here is derived from an EMBL/GenBank/DDBJ whole genome shotgun (WGS) entry which is preliminary data.</text>
</comment>
<evidence type="ECO:0000313" key="1">
    <source>
        <dbReference type="EMBL" id="KAF3517106.1"/>
    </source>
</evidence>
<organism evidence="1 2">
    <name type="scientific">Brassica cretica</name>
    <name type="common">Mustard</name>
    <dbReference type="NCBI Taxonomy" id="69181"/>
    <lineage>
        <taxon>Eukaryota</taxon>
        <taxon>Viridiplantae</taxon>
        <taxon>Streptophyta</taxon>
        <taxon>Embryophyta</taxon>
        <taxon>Tracheophyta</taxon>
        <taxon>Spermatophyta</taxon>
        <taxon>Magnoliopsida</taxon>
        <taxon>eudicotyledons</taxon>
        <taxon>Gunneridae</taxon>
        <taxon>Pentapetalae</taxon>
        <taxon>rosids</taxon>
        <taxon>malvids</taxon>
        <taxon>Brassicales</taxon>
        <taxon>Brassicaceae</taxon>
        <taxon>Brassiceae</taxon>
        <taxon>Brassica</taxon>
    </lineage>
</organism>
<accession>A0ABQ7ASQ3</accession>
<evidence type="ECO:0000313" key="2">
    <source>
        <dbReference type="Proteomes" id="UP000266723"/>
    </source>
</evidence>
<reference evidence="1 2" key="1">
    <citation type="journal article" date="2020" name="BMC Genomics">
        <title>Intraspecific diversification of the crop wild relative Brassica cretica Lam. using demographic model selection.</title>
        <authorList>
            <person name="Kioukis A."/>
            <person name="Michalopoulou V.A."/>
            <person name="Briers L."/>
            <person name="Pirintsos S."/>
            <person name="Studholme D.J."/>
            <person name="Pavlidis P."/>
            <person name="Sarris P.F."/>
        </authorList>
    </citation>
    <scope>NUCLEOTIDE SEQUENCE [LARGE SCALE GENOMIC DNA]</scope>
    <source>
        <strain evidence="2">cv. PFS-1207/04</strain>
    </source>
</reference>
<keyword evidence="2" id="KW-1185">Reference proteome</keyword>
<name>A0ABQ7ASQ3_BRACR</name>
<proteinExistence type="predicted"/>
<dbReference type="Proteomes" id="UP000266723">
    <property type="component" value="Unassembled WGS sequence"/>
</dbReference>
<sequence>MTYSFLEQIGQPALDLANDRVENVPFNVLDAIFILEFPSSRMFSMLFRDSLGATKTERNALMLGDFS</sequence>